<comment type="caution">
    <text evidence="3">The sequence shown here is derived from an EMBL/GenBank/DDBJ whole genome shotgun (WGS) entry which is preliminary data.</text>
</comment>
<dbReference type="OrthoDB" id="2580049at2"/>
<dbReference type="eggNOG" id="COG3832">
    <property type="taxonomic scope" value="Bacteria"/>
</dbReference>
<gene>
    <name evidence="3" type="ORF">Krac_2975</name>
</gene>
<dbReference type="Pfam" id="PF08327">
    <property type="entry name" value="AHSA1"/>
    <property type="match status" value="1"/>
</dbReference>
<evidence type="ECO:0000313" key="4">
    <source>
        <dbReference type="Proteomes" id="UP000004508"/>
    </source>
</evidence>
<evidence type="ECO:0000256" key="1">
    <source>
        <dbReference type="ARBA" id="ARBA00006817"/>
    </source>
</evidence>
<sequence>MPFADRIERTMVLPAQRQRVWEAITKPEQLAHWFGVVSDMDFRVGGAIQLRWENKPCPYSGTIEVIEPTQRFAFRWPSYAIAHPEITFDIVPSTRVEITLEEQAEGTLLTLVESGFASQPQSVPAEELYRGNQDGWQECLNGLRAYLQSQEVVE</sequence>
<dbReference type="RefSeq" id="WP_007920106.1">
    <property type="nucleotide sequence ID" value="NZ_ADVG01000004.1"/>
</dbReference>
<evidence type="ECO:0000259" key="2">
    <source>
        <dbReference type="Pfam" id="PF08327"/>
    </source>
</evidence>
<organism evidence="3 4">
    <name type="scientific">Ktedonobacter racemifer DSM 44963</name>
    <dbReference type="NCBI Taxonomy" id="485913"/>
    <lineage>
        <taxon>Bacteria</taxon>
        <taxon>Bacillati</taxon>
        <taxon>Chloroflexota</taxon>
        <taxon>Ktedonobacteria</taxon>
        <taxon>Ktedonobacterales</taxon>
        <taxon>Ktedonobacteraceae</taxon>
        <taxon>Ktedonobacter</taxon>
    </lineage>
</organism>
<dbReference type="InterPro" id="IPR023393">
    <property type="entry name" value="START-like_dom_sf"/>
</dbReference>
<accession>D6U048</accession>
<evidence type="ECO:0000313" key="3">
    <source>
        <dbReference type="EMBL" id="EFH82188.1"/>
    </source>
</evidence>
<dbReference type="EMBL" id="ADVG01000004">
    <property type="protein sequence ID" value="EFH82188.1"/>
    <property type="molecule type" value="Genomic_DNA"/>
</dbReference>
<dbReference type="SUPFAM" id="SSF55961">
    <property type="entry name" value="Bet v1-like"/>
    <property type="match status" value="1"/>
</dbReference>
<dbReference type="Gene3D" id="3.30.530.20">
    <property type="match status" value="1"/>
</dbReference>
<proteinExistence type="inferred from homology"/>
<comment type="similarity">
    <text evidence="1">Belongs to the AHA1 family.</text>
</comment>
<dbReference type="InParanoid" id="D6U048"/>
<keyword evidence="4" id="KW-1185">Reference proteome</keyword>
<dbReference type="Proteomes" id="UP000004508">
    <property type="component" value="Unassembled WGS sequence"/>
</dbReference>
<dbReference type="STRING" id="485913.Krac_2975"/>
<dbReference type="AlphaFoldDB" id="D6U048"/>
<dbReference type="InterPro" id="IPR013538">
    <property type="entry name" value="ASHA1/2-like_C"/>
</dbReference>
<name>D6U048_KTERA</name>
<reference evidence="3 4" key="1">
    <citation type="journal article" date="2011" name="Stand. Genomic Sci.">
        <title>Non-contiguous finished genome sequence and contextual data of the filamentous soil bacterium Ktedonobacter racemifer type strain (SOSP1-21).</title>
        <authorList>
            <person name="Chang Y.J."/>
            <person name="Land M."/>
            <person name="Hauser L."/>
            <person name="Chertkov O."/>
            <person name="Del Rio T.G."/>
            <person name="Nolan M."/>
            <person name="Copeland A."/>
            <person name="Tice H."/>
            <person name="Cheng J.F."/>
            <person name="Lucas S."/>
            <person name="Han C."/>
            <person name="Goodwin L."/>
            <person name="Pitluck S."/>
            <person name="Ivanova N."/>
            <person name="Ovchinikova G."/>
            <person name="Pati A."/>
            <person name="Chen A."/>
            <person name="Palaniappan K."/>
            <person name="Mavromatis K."/>
            <person name="Liolios K."/>
            <person name="Brettin T."/>
            <person name="Fiebig A."/>
            <person name="Rohde M."/>
            <person name="Abt B."/>
            <person name="Goker M."/>
            <person name="Detter J.C."/>
            <person name="Woyke T."/>
            <person name="Bristow J."/>
            <person name="Eisen J.A."/>
            <person name="Markowitz V."/>
            <person name="Hugenholtz P."/>
            <person name="Kyrpides N.C."/>
            <person name="Klenk H.P."/>
            <person name="Lapidus A."/>
        </authorList>
    </citation>
    <scope>NUCLEOTIDE SEQUENCE [LARGE SCALE GENOMIC DNA]</scope>
    <source>
        <strain evidence="4">DSM 44963</strain>
    </source>
</reference>
<protein>
    <submittedName>
        <fullName evidence="3">Activator of Hsp90 ATPase 1 family protein</fullName>
    </submittedName>
</protein>
<feature type="domain" description="Activator of Hsp90 ATPase homologue 1/2-like C-terminal" evidence="2">
    <location>
        <begin position="15"/>
        <end position="148"/>
    </location>
</feature>